<gene>
    <name evidence="7" type="ORF">D9V37_06265</name>
</gene>
<dbReference type="RefSeq" id="WP_121805294.1">
    <property type="nucleotide sequence ID" value="NZ_RDBE01000006.1"/>
</dbReference>
<evidence type="ECO:0000313" key="7">
    <source>
        <dbReference type="EMBL" id="RLV49529.1"/>
    </source>
</evidence>
<dbReference type="Gene3D" id="3.40.30.10">
    <property type="entry name" value="Glutaredoxin"/>
    <property type="match status" value="1"/>
</dbReference>
<feature type="binding site" evidence="3">
    <location>
        <position position="83"/>
    </location>
    <ligand>
        <name>Cu cation</name>
        <dbReference type="ChEBI" id="CHEBI:23378"/>
    </ligand>
</feature>
<keyword evidence="2 3" id="KW-0186">Copper</keyword>
<evidence type="ECO:0000256" key="2">
    <source>
        <dbReference type="ARBA" id="ARBA00023008"/>
    </source>
</evidence>
<keyword evidence="4" id="KW-1015">Disulfide bond</keyword>
<dbReference type="PROSITE" id="PS51352">
    <property type="entry name" value="THIOREDOXIN_2"/>
    <property type="match status" value="1"/>
</dbReference>
<proteinExistence type="inferred from homology"/>
<organism evidence="7 8">
    <name type="scientific">Nocardioides mangrovicus</name>
    <dbReference type="NCBI Taxonomy" id="2478913"/>
    <lineage>
        <taxon>Bacteria</taxon>
        <taxon>Bacillati</taxon>
        <taxon>Actinomycetota</taxon>
        <taxon>Actinomycetes</taxon>
        <taxon>Propionibacteriales</taxon>
        <taxon>Nocardioidaceae</taxon>
        <taxon>Nocardioides</taxon>
    </lineage>
</organism>
<accession>A0A3L8P4M8</accession>
<comment type="caution">
    <text evidence="7">The sequence shown here is derived from an EMBL/GenBank/DDBJ whole genome shotgun (WGS) entry which is preliminary data.</text>
</comment>
<feature type="domain" description="Thioredoxin" evidence="6">
    <location>
        <begin position="44"/>
        <end position="208"/>
    </location>
</feature>
<name>A0A3L8P4M8_9ACTN</name>
<feature type="signal peptide" evidence="5">
    <location>
        <begin position="1"/>
        <end position="22"/>
    </location>
</feature>
<evidence type="ECO:0000256" key="3">
    <source>
        <dbReference type="PIRSR" id="PIRSR603782-1"/>
    </source>
</evidence>
<evidence type="ECO:0000256" key="4">
    <source>
        <dbReference type="PIRSR" id="PIRSR603782-2"/>
    </source>
</evidence>
<dbReference type="Pfam" id="PF02630">
    <property type="entry name" value="SCO1-SenC"/>
    <property type="match status" value="1"/>
</dbReference>
<feature type="disulfide bond" description="Redox-active" evidence="4">
    <location>
        <begin position="83"/>
        <end position="87"/>
    </location>
</feature>
<dbReference type="InterPro" id="IPR036249">
    <property type="entry name" value="Thioredoxin-like_sf"/>
</dbReference>
<evidence type="ECO:0000313" key="8">
    <source>
        <dbReference type="Proteomes" id="UP000281708"/>
    </source>
</evidence>
<evidence type="ECO:0000259" key="6">
    <source>
        <dbReference type="PROSITE" id="PS51352"/>
    </source>
</evidence>
<feature type="chain" id="PRO_5038666734" evidence="5">
    <location>
        <begin position="23"/>
        <end position="214"/>
    </location>
</feature>
<feature type="binding site" evidence="3">
    <location>
        <position position="173"/>
    </location>
    <ligand>
        <name>Cu cation</name>
        <dbReference type="ChEBI" id="CHEBI:23378"/>
    </ligand>
</feature>
<keyword evidence="3" id="KW-0479">Metal-binding</keyword>
<dbReference type="Proteomes" id="UP000281708">
    <property type="component" value="Unassembled WGS sequence"/>
</dbReference>
<keyword evidence="8" id="KW-1185">Reference proteome</keyword>
<dbReference type="PANTHER" id="PTHR12151">
    <property type="entry name" value="ELECTRON TRANSPORT PROTIN SCO1/SENC FAMILY MEMBER"/>
    <property type="match status" value="1"/>
</dbReference>
<reference evidence="7 8" key="1">
    <citation type="submission" date="2018-10" db="EMBL/GenBank/DDBJ databases">
        <title>Marmoricola sp. 4Q3S-7 whole genome shotgun sequence.</title>
        <authorList>
            <person name="Li F."/>
        </authorList>
    </citation>
    <scope>NUCLEOTIDE SEQUENCE [LARGE SCALE GENOMIC DNA]</scope>
    <source>
        <strain evidence="7 8">4Q3S-7</strain>
    </source>
</reference>
<sequence length="214" mass="22509">MRRALVLLALLAALAGCGQRGGSDGALVSGVSNSGNDGYAGAKLDQPYTAPDVALTDTADQPYSLVKNGSGKLSVVFFGYSKCPDVCQVVMGSLASAYAKLDAADKARTQVVFVTTDPRRDTPAVLKTWLRRFDPAFIGLTGPLRTIEQVGDPLHVAIEKGQKLPSGGYDITHSTSVLALGGEGRVPLVWDGTTSPAQYARDIHRLLTKDHAAP</sequence>
<keyword evidence="5" id="KW-0732">Signal</keyword>
<feature type="binding site" evidence="3">
    <location>
        <position position="87"/>
    </location>
    <ligand>
        <name>Cu cation</name>
        <dbReference type="ChEBI" id="CHEBI:23378"/>
    </ligand>
</feature>
<dbReference type="OrthoDB" id="9790194at2"/>
<evidence type="ECO:0000256" key="5">
    <source>
        <dbReference type="SAM" id="SignalP"/>
    </source>
</evidence>
<protein>
    <submittedName>
        <fullName evidence="7">SCO family protein</fullName>
    </submittedName>
</protein>
<dbReference type="GO" id="GO:0046872">
    <property type="term" value="F:metal ion binding"/>
    <property type="evidence" value="ECO:0007669"/>
    <property type="project" value="UniProtKB-KW"/>
</dbReference>
<dbReference type="CDD" id="cd02968">
    <property type="entry name" value="SCO"/>
    <property type="match status" value="1"/>
</dbReference>
<dbReference type="PANTHER" id="PTHR12151:SF25">
    <property type="entry name" value="LINALOOL DEHYDRATASE_ISOMERASE DOMAIN-CONTAINING PROTEIN"/>
    <property type="match status" value="1"/>
</dbReference>
<dbReference type="SUPFAM" id="SSF52833">
    <property type="entry name" value="Thioredoxin-like"/>
    <property type="match status" value="1"/>
</dbReference>
<dbReference type="InterPro" id="IPR003782">
    <property type="entry name" value="SCO1/SenC"/>
</dbReference>
<evidence type="ECO:0000256" key="1">
    <source>
        <dbReference type="ARBA" id="ARBA00010996"/>
    </source>
</evidence>
<dbReference type="EMBL" id="RDBE01000006">
    <property type="protein sequence ID" value="RLV49529.1"/>
    <property type="molecule type" value="Genomic_DNA"/>
</dbReference>
<dbReference type="AlphaFoldDB" id="A0A3L8P4M8"/>
<dbReference type="PROSITE" id="PS51257">
    <property type="entry name" value="PROKAR_LIPOPROTEIN"/>
    <property type="match status" value="1"/>
</dbReference>
<comment type="similarity">
    <text evidence="1">Belongs to the SCO1/2 family.</text>
</comment>
<dbReference type="InterPro" id="IPR013766">
    <property type="entry name" value="Thioredoxin_domain"/>
</dbReference>